<name>A0A399F8Q6_9DEIN</name>
<dbReference type="Proteomes" id="UP000266178">
    <property type="component" value="Unassembled WGS sequence"/>
</dbReference>
<dbReference type="InterPro" id="IPR012538">
    <property type="entry name" value="Cyt_c_oxidase_su2a"/>
</dbReference>
<comment type="caution">
    <text evidence="2">The sequence shown here is derived from an EMBL/GenBank/DDBJ whole genome shotgun (WGS) entry which is preliminary data.</text>
</comment>
<dbReference type="Pfam" id="PF08113">
    <property type="entry name" value="CoxIIa"/>
    <property type="match status" value="1"/>
</dbReference>
<dbReference type="AlphaFoldDB" id="A0A399F8Q6"/>
<accession>A0A399F8Q6</accession>
<dbReference type="OrthoDB" id="26457at2"/>
<reference evidence="2 3" key="1">
    <citation type="submission" date="2018-08" db="EMBL/GenBank/DDBJ databases">
        <title>Meiothermus granaticius genome AF-68 sequencing project.</title>
        <authorList>
            <person name="Da Costa M.S."/>
            <person name="Albuquerque L."/>
            <person name="Raposo P."/>
            <person name="Froufe H.J.C."/>
            <person name="Barroso C.S."/>
            <person name="Egas C."/>
        </authorList>
    </citation>
    <scope>NUCLEOTIDE SEQUENCE [LARGE SCALE GENOMIC DNA]</scope>
    <source>
        <strain evidence="2 3">AF-68</strain>
    </source>
</reference>
<dbReference type="SUPFAM" id="SSF81473">
    <property type="entry name" value="Bacterial ba3 type cytochrome c oxidase subunit IIa"/>
    <property type="match status" value="1"/>
</dbReference>
<keyword evidence="3" id="KW-1185">Reference proteome</keyword>
<evidence type="ECO:0000256" key="1">
    <source>
        <dbReference type="SAM" id="Phobius"/>
    </source>
</evidence>
<protein>
    <submittedName>
        <fullName evidence="2">Cytochrome c oxidase subunit IIa family protein</fullName>
    </submittedName>
</protein>
<evidence type="ECO:0000313" key="2">
    <source>
        <dbReference type="EMBL" id="RIH92056.1"/>
    </source>
</evidence>
<gene>
    <name evidence="2" type="ORF">Mgrana_02026</name>
</gene>
<dbReference type="EMBL" id="QWLB01000026">
    <property type="protein sequence ID" value="RIH92056.1"/>
    <property type="molecule type" value="Genomic_DNA"/>
</dbReference>
<proteinExistence type="predicted"/>
<keyword evidence="1" id="KW-1133">Transmembrane helix</keyword>
<feature type="transmembrane region" description="Helical" evidence="1">
    <location>
        <begin position="16"/>
        <end position="39"/>
    </location>
</feature>
<dbReference type="InterPro" id="IPR036246">
    <property type="entry name" value="Cyt_c_oxidase_su2a_ba3"/>
</dbReference>
<keyword evidence="1" id="KW-0812">Transmembrane</keyword>
<organism evidence="2 3">
    <name type="scientific">Meiothermus granaticius NBRC 107808</name>
    <dbReference type="NCBI Taxonomy" id="1227551"/>
    <lineage>
        <taxon>Bacteria</taxon>
        <taxon>Thermotogati</taxon>
        <taxon>Deinococcota</taxon>
        <taxon>Deinococci</taxon>
        <taxon>Thermales</taxon>
        <taxon>Thermaceae</taxon>
        <taxon>Meiothermus</taxon>
    </lineage>
</organism>
<sequence>MYGPQEECVNEEKRPIGALLVVGVVTVFILTFWFFTYYLHLSRG</sequence>
<keyword evidence="1" id="KW-0472">Membrane</keyword>
<evidence type="ECO:0000313" key="3">
    <source>
        <dbReference type="Proteomes" id="UP000266178"/>
    </source>
</evidence>